<name>A0A067SSD8_GALM3</name>
<evidence type="ECO:0000259" key="1">
    <source>
        <dbReference type="PROSITE" id="PS50013"/>
    </source>
</evidence>
<dbReference type="SMART" id="SM00298">
    <property type="entry name" value="CHROMO"/>
    <property type="match status" value="1"/>
</dbReference>
<evidence type="ECO:0000313" key="3">
    <source>
        <dbReference type="Proteomes" id="UP000027222"/>
    </source>
</evidence>
<protein>
    <recommendedName>
        <fullName evidence="1">Chromo domain-containing protein</fullName>
    </recommendedName>
</protein>
<dbReference type="Gene3D" id="2.40.50.40">
    <property type="match status" value="1"/>
</dbReference>
<evidence type="ECO:0000313" key="2">
    <source>
        <dbReference type="EMBL" id="KDR70594.1"/>
    </source>
</evidence>
<dbReference type="InterPro" id="IPR016197">
    <property type="entry name" value="Chromo-like_dom_sf"/>
</dbReference>
<keyword evidence="3" id="KW-1185">Reference proteome</keyword>
<dbReference type="HOGENOM" id="CLU_189342_0_0_1"/>
<dbReference type="SUPFAM" id="SSF54160">
    <property type="entry name" value="Chromo domain-like"/>
    <property type="match status" value="1"/>
</dbReference>
<reference evidence="3" key="1">
    <citation type="journal article" date="2014" name="Proc. Natl. Acad. Sci. U.S.A.">
        <title>Extensive sampling of basidiomycete genomes demonstrates inadequacy of the white-rot/brown-rot paradigm for wood decay fungi.</title>
        <authorList>
            <person name="Riley R."/>
            <person name="Salamov A.A."/>
            <person name="Brown D.W."/>
            <person name="Nagy L.G."/>
            <person name="Floudas D."/>
            <person name="Held B.W."/>
            <person name="Levasseur A."/>
            <person name="Lombard V."/>
            <person name="Morin E."/>
            <person name="Otillar R."/>
            <person name="Lindquist E.A."/>
            <person name="Sun H."/>
            <person name="LaButti K.M."/>
            <person name="Schmutz J."/>
            <person name="Jabbour D."/>
            <person name="Luo H."/>
            <person name="Baker S.E."/>
            <person name="Pisabarro A.G."/>
            <person name="Walton J.D."/>
            <person name="Blanchette R.A."/>
            <person name="Henrissat B."/>
            <person name="Martin F."/>
            <person name="Cullen D."/>
            <person name="Hibbett D.S."/>
            <person name="Grigoriev I.V."/>
        </authorList>
    </citation>
    <scope>NUCLEOTIDE SEQUENCE [LARGE SCALE GENOMIC DNA]</scope>
    <source>
        <strain evidence="3">CBS 339.88</strain>
    </source>
</reference>
<gene>
    <name evidence="2" type="ORF">GALMADRAFT_76047</name>
</gene>
<feature type="domain" description="Chromo" evidence="1">
    <location>
        <begin position="23"/>
        <end position="78"/>
    </location>
</feature>
<dbReference type="Proteomes" id="UP000027222">
    <property type="component" value="Unassembled WGS sequence"/>
</dbReference>
<dbReference type="Pfam" id="PF00385">
    <property type="entry name" value="Chromo"/>
    <property type="match status" value="1"/>
</dbReference>
<dbReference type="EMBL" id="KL142396">
    <property type="protein sequence ID" value="KDR70594.1"/>
    <property type="molecule type" value="Genomic_DNA"/>
</dbReference>
<dbReference type="AlphaFoldDB" id="A0A067SSD8"/>
<accession>A0A067SSD8</accession>
<dbReference type="GO" id="GO:0006338">
    <property type="term" value="P:chromatin remodeling"/>
    <property type="evidence" value="ECO:0007669"/>
    <property type="project" value="UniProtKB-ARBA"/>
</dbReference>
<proteinExistence type="predicted"/>
<dbReference type="OrthoDB" id="2447764at2759"/>
<dbReference type="InterPro" id="IPR000953">
    <property type="entry name" value="Chromo/chromo_shadow_dom"/>
</dbReference>
<dbReference type="STRING" id="685588.A0A067SSD8"/>
<sequence>MERVNLNVFRLRLPDSYPGNPEEEVEKILGHKRVGKSRTLKFLARWAGYGPQFDQWLTARDLTNSPDLLWEYRKKEGL</sequence>
<organism evidence="2 3">
    <name type="scientific">Galerina marginata (strain CBS 339.88)</name>
    <dbReference type="NCBI Taxonomy" id="685588"/>
    <lineage>
        <taxon>Eukaryota</taxon>
        <taxon>Fungi</taxon>
        <taxon>Dikarya</taxon>
        <taxon>Basidiomycota</taxon>
        <taxon>Agaricomycotina</taxon>
        <taxon>Agaricomycetes</taxon>
        <taxon>Agaricomycetidae</taxon>
        <taxon>Agaricales</taxon>
        <taxon>Agaricineae</taxon>
        <taxon>Strophariaceae</taxon>
        <taxon>Galerina</taxon>
    </lineage>
</organism>
<dbReference type="InterPro" id="IPR023780">
    <property type="entry name" value="Chromo_domain"/>
</dbReference>
<dbReference type="PROSITE" id="PS50013">
    <property type="entry name" value="CHROMO_2"/>
    <property type="match status" value="1"/>
</dbReference>